<dbReference type="AlphaFoldDB" id="A0A0H3ZXV3"/>
<proteinExistence type="predicted"/>
<organism evidence="2">
    <name type="scientific">Vibrio sp. 1S_269</name>
    <dbReference type="NCBI Taxonomy" id="1652828"/>
    <lineage>
        <taxon>Bacteria</taxon>
        <taxon>Pseudomonadati</taxon>
        <taxon>Pseudomonadota</taxon>
        <taxon>Gammaproteobacteria</taxon>
        <taxon>Vibrionales</taxon>
        <taxon>Vibrionaceae</taxon>
        <taxon>Vibrio</taxon>
    </lineage>
</organism>
<keyword evidence="1" id="KW-0472">Membrane</keyword>
<keyword evidence="1" id="KW-0812">Transmembrane</keyword>
<accession>A0A0H3ZXV3</accession>
<feature type="transmembrane region" description="Helical" evidence="1">
    <location>
        <begin position="71"/>
        <end position="90"/>
    </location>
</feature>
<name>A0A0H3ZXV3_9VIBR</name>
<keyword evidence="1" id="KW-1133">Transmembrane helix</keyword>
<feature type="transmembrane region" description="Helical" evidence="1">
    <location>
        <begin position="12"/>
        <end position="32"/>
    </location>
</feature>
<evidence type="ECO:0000313" key="2">
    <source>
        <dbReference type="EMBL" id="AKN38296.1"/>
    </source>
</evidence>
<feature type="transmembrane region" description="Helical" evidence="1">
    <location>
        <begin position="44"/>
        <end position="65"/>
    </location>
</feature>
<sequence>MRLKSQQENERWSWLMLTFLCCITQPVIRILLPVINVNVLNDRIIRAYGCWVAVVFLVFVVYPYVSHKNFFIARFLQWFFAQYFTFRLLINMSITWSFEQSRNDSFGFSSF</sequence>
<evidence type="ECO:0000256" key="1">
    <source>
        <dbReference type="SAM" id="Phobius"/>
    </source>
</evidence>
<dbReference type="EMBL" id="KP795573">
    <property type="protein sequence ID" value="AKN38296.1"/>
    <property type="molecule type" value="Genomic_DNA"/>
</dbReference>
<protein>
    <submittedName>
        <fullName evidence="2">Uncharacterized protein</fullName>
    </submittedName>
</protein>
<reference evidence="2" key="1">
    <citation type="journal article" date="2015" name="MBio">
        <title>Eco-Evolutionary Dynamics of Episomes among Ecologically Cohesive Bacterial Populations.</title>
        <authorList>
            <person name="Xue H."/>
            <person name="Cordero O.X."/>
            <person name="Camas F.M."/>
            <person name="Trimble W."/>
            <person name="Meyer F."/>
            <person name="Guglielmini J."/>
            <person name="Rocha E.P."/>
            <person name="Polz M.F."/>
        </authorList>
    </citation>
    <scope>NUCLEOTIDE SEQUENCE</scope>
    <source>
        <strain evidence="2">1S_269</strain>
    </source>
</reference>